<sequence>MSHPLMRTYICVKHFLECALRFKKSVGFCTVLLRRCPDGKGSLGNQRRLQAACLIKLASLSRRRAGEHVGLVLRSEGASPFLLT</sequence>
<dbReference type="EMBL" id="GIFC01003013">
    <property type="protein sequence ID" value="MXU85096.1"/>
    <property type="molecule type" value="Transcribed_RNA"/>
</dbReference>
<name>A0A6B0UAF7_IXORI</name>
<organism evidence="1">
    <name type="scientific">Ixodes ricinus</name>
    <name type="common">Common tick</name>
    <name type="synonym">Acarus ricinus</name>
    <dbReference type="NCBI Taxonomy" id="34613"/>
    <lineage>
        <taxon>Eukaryota</taxon>
        <taxon>Metazoa</taxon>
        <taxon>Ecdysozoa</taxon>
        <taxon>Arthropoda</taxon>
        <taxon>Chelicerata</taxon>
        <taxon>Arachnida</taxon>
        <taxon>Acari</taxon>
        <taxon>Parasitiformes</taxon>
        <taxon>Ixodida</taxon>
        <taxon>Ixodoidea</taxon>
        <taxon>Ixodidae</taxon>
        <taxon>Ixodinae</taxon>
        <taxon>Ixodes</taxon>
    </lineage>
</organism>
<protein>
    <submittedName>
        <fullName evidence="1">Uncharacterized protein</fullName>
    </submittedName>
</protein>
<accession>A0A6B0UAF7</accession>
<dbReference type="AlphaFoldDB" id="A0A6B0UAF7"/>
<proteinExistence type="predicted"/>
<reference evidence="1" key="1">
    <citation type="submission" date="2019-12" db="EMBL/GenBank/DDBJ databases">
        <title>An insight into the sialome of adult female Ixodes ricinus ticks feeding for 6 days.</title>
        <authorList>
            <person name="Perner J."/>
            <person name="Ribeiro J.M.C."/>
        </authorList>
    </citation>
    <scope>NUCLEOTIDE SEQUENCE</scope>
    <source>
        <strain evidence="1">Semi-engorged</strain>
        <tissue evidence="1">Salivary glands</tissue>
    </source>
</reference>
<evidence type="ECO:0000313" key="1">
    <source>
        <dbReference type="EMBL" id="MXU85096.1"/>
    </source>
</evidence>